<evidence type="ECO:0000256" key="5">
    <source>
        <dbReference type="ARBA" id="ARBA00023163"/>
    </source>
</evidence>
<evidence type="ECO:0000313" key="11">
    <source>
        <dbReference type="EMBL" id="ETW35202.1"/>
    </source>
</evidence>
<feature type="compositionally biased region" description="Acidic residues" evidence="9">
    <location>
        <begin position="237"/>
        <end position="263"/>
    </location>
</feature>
<dbReference type="PANTHER" id="PTHR13152:SF0">
    <property type="entry name" value="GENERAL TRANSCRIPTION FACTOR IIH SUBUNIT 4"/>
    <property type="match status" value="1"/>
</dbReference>
<feature type="compositionally biased region" description="Low complexity" evidence="9">
    <location>
        <begin position="495"/>
        <end position="511"/>
    </location>
</feature>
<reference evidence="11 12" key="2">
    <citation type="submission" date="2013-02" db="EMBL/GenBank/DDBJ databases">
        <title>The Genome Sequence of Plasmodium falciparum Tanzania (2000708).</title>
        <authorList>
            <consortium name="The Broad Institute Genome Sequencing Platform"/>
            <consortium name="The Broad Institute Genome Sequencing Center for Infectious Disease"/>
            <person name="Neafsey D."/>
            <person name="Cheeseman I."/>
            <person name="Volkman S."/>
            <person name="Adams J."/>
            <person name="Walker B."/>
            <person name="Young S.K."/>
            <person name="Zeng Q."/>
            <person name="Gargeya S."/>
            <person name="Fitzgerald M."/>
            <person name="Haas B."/>
            <person name="Abouelleil A."/>
            <person name="Alvarado L."/>
            <person name="Arachchi H.M."/>
            <person name="Berlin A.M."/>
            <person name="Chapman S.B."/>
            <person name="Dewar J."/>
            <person name="Goldberg J."/>
            <person name="Griggs A."/>
            <person name="Gujja S."/>
            <person name="Hansen M."/>
            <person name="Howarth C."/>
            <person name="Imamovic A."/>
            <person name="Larimer J."/>
            <person name="McCowan C."/>
            <person name="Murphy C."/>
            <person name="Neiman D."/>
            <person name="Pearson M."/>
            <person name="Priest M."/>
            <person name="Roberts A."/>
            <person name="Saif S."/>
            <person name="Shea T."/>
            <person name="Sisk P."/>
            <person name="Sykes S."/>
            <person name="Wortman J."/>
            <person name="Nusbaum C."/>
            <person name="Birren B."/>
        </authorList>
    </citation>
    <scope>NUCLEOTIDE SEQUENCE [LARGE SCALE GENOMIC DNA]</scope>
    <source>
        <strain evidence="12">Tanzania (2000708)</strain>
    </source>
</reference>
<feature type="region of interest" description="Disordered" evidence="9">
    <location>
        <begin position="201"/>
        <end position="287"/>
    </location>
</feature>
<dbReference type="eggNOG" id="KOG3471">
    <property type="taxonomic scope" value="Eukaryota"/>
</dbReference>
<organism evidence="11 12">
    <name type="scientific">Plasmodium falciparum Tanzania</name>
    <name type="common">2000708</name>
    <dbReference type="NCBI Taxonomy" id="1036725"/>
    <lineage>
        <taxon>Eukaryota</taxon>
        <taxon>Sar</taxon>
        <taxon>Alveolata</taxon>
        <taxon>Apicomplexa</taxon>
        <taxon>Aconoidasida</taxon>
        <taxon>Haemosporida</taxon>
        <taxon>Plasmodiidae</taxon>
        <taxon>Plasmodium</taxon>
        <taxon>Plasmodium (Laverania)</taxon>
    </lineage>
</organism>
<comment type="function">
    <text evidence="8">Component of the general transcription and DNA repair factor IIH (TFIIH) core complex which is involved in general and transcription-coupled nucleotide excision repair (NER) of damaged DNA.</text>
</comment>
<dbReference type="GO" id="GO:0000439">
    <property type="term" value="C:transcription factor TFIIH core complex"/>
    <property type="evidence" value="ECO:0007669"/>
    <property type="project" value="InterPro"/>
</dbReference>
<dbReference type="Gene3D" id="3.30.70.2610">
    <property type="match status" value="1"/>
</dbReference>
<dbReference type="GO" id="GO:0005675">
    <property type="term" value="C:transcription factor TFIIH holo complex"/>
    <property type="evidence" value="ECO:0007669"/>
    <property type="project" value="TreeGrafter"/>
</dbReference>
<accession>A0A024W3C7</accession>
<reference evidence="11 12" key="1">
    <citation type="submission" date="2013-02" db="EMBL/GenBank/DDBJ databases">
        <title>The Genome Annotation of Plasmodium falciparum Tanzania (2000708).</title>
        <authorList>
            <consortium name="The Broad Institute Genome Sequencing Platform"/>
            <consortium name="The Broad Institute Genome Sequencing Center for Infectious Disease"/>
            <person name="Neafsey D."/>
            <person name="Hoffman S."/>
            <person name="Volkman S."/>
            <person name="Rosenthal P."/>
            <person name="Walker B."/>
            <person name="Young S.K."/>
            <person name="Zeng Q."/>
            <person name="Gargeya S."/>
            <person name="Fitzgerald M."/>
            <person name="Haas B."/>
            <person name="Abouelleil A."/>
            <person name="Allen A.W."/>
            <person name="Alvarado L."/>
            <person name="Arachchi H.M."/>
            <person name="Berlin A.M."/>
            <person name="Chapman S.B."/>
            <person name="Gainer-Dewar J."/>
            <person name="Goldberg J."/>
            <person name="Griggs A."/>
            <person name="Gujja S."/>
            <person name="Hansen M."/>
            <person name="Howarth C."/>
            <person name="Imamovic A."/>
            <person name="Ireland A."/>
            <person name="Larimer J."/>
            <person name="McCowan C."/>
            <person name="Murphy C."/>
            <person name="Pearson M."/>
            <person name="Poon T.W."/>
            <person name="Priest M."/>
            <person name="Roberts A."/>
            <person name="Saif S."/>
            <person name="Shea T."/>
            <person name="Sisk P."/>
            <person name="Sykes S."/>
            <person name="Wortman J."/>
            <person name="Nusbaum C."/>
            <person name="Birren B."/>
        </authorList>
    </citation>
    <scope>NUCLEOTIDE SEQUENCE [LARGE SCALE GENOMIC DNA]</scope>
    <source>
        <strain evidence="12">Tanzania (2000708)</strain>
    </source>
</reference>
<proteinExistence type="inferred from homology"/>
<dbReference type="AlphaFoldDB" id="A0A024W3C7"/>
<sequence>MVKIRKNVENMELYDYMKELNENVWCYFFDDSLAHETIYHSLNELEQIIISRLLFIQQVVSERAMRLWINPNYLKKLSESIKNLVEAKILVESDMKKDNYNQYKINENFRITLLNKIYKTNTNNIFIFNNNIKEQLEREKNLYEQNLFPHKEEIFGYAQTKWNNLLHFIASPNFNSVNNYFNSNINNDDPNKYTAYDMARRKRVGKDGGPDMGRKSLDKMASRRSYNRRRKKKKYSDDEDEFDEEEYEGEDDDNFVDGDDSNDNSENPSDDYTYKKEDDNKTEQRKSVHFNSDIYEKAYNNLYTQQGDSNNINEMEYYMADTKTNNNKKKKKKNKHIYAYKQNELYYKSLLNMEHSYIEEENYNNNESTFFLSNINERFMTKPSESVIEVLRRKNFLLDDPNNTKTINMSREAFSWFLKDLRSRIISLVLEYLLIIDNGYVTNIAKDVYTKYQKKKNNAINNMNNNSSSGINNNINFDENIKSNHCEESKKSYDNNNNNNNNNNNSSSSSSCAYITRTNKDPKKSEIYVKETLLLILSLSQCDISHPIFLENLTKAQKEFIDFGSHIGLFLKPNDSYIFITPYALLLTINNFNSQYYLSLLSNITIEGLCEEDVRKRLSKRYFHFYLLKQDEKEETYMNKDLSSDIKNKDEKSLILDKRKNITKKLINDSLYSDIKMNGSNNLEIGLIVQSNFKVYLYTSSLLKINILSHLCELQARTPNMVVGILTRRSVLNAYNSDITANQIIKFLESYSHPGKNNFKSSIPMNVITQLKLWESERHRLTLEDAIVFKSFEKDFMPHLYQQIVIWANSKNYLLYYTPWPKNNTKEFDLWIKAEKYLCCIYESKNEIIDKIKEYEKNL</sequence>
<evidence type="ECO:0000256" key="8">
    <source>
        <dbReference type="RuleBase" id="RU364024"/>
    </source>
</evidence>
<evidence type="ECO:0000256" key="2">
    <source>
        <dbReference type="ARBA" id="ARBA00007132"/>
    </source>
</evidence>
<feature type="domain" description="Transcription factor Tfb2 C-terminal" evidence="10">
    <location>
        <begin position="770"/>
        <end position="817"/>
    </location>
</feature>
<dbReference type="GO" id="GO:0006289">
    <property type="term" value="P:nucleotide-excision repair"/>
    <property type="evidence" value="ECO:0007669"/>
    <property type="project" value="InterPro"/>
</dbReference>
<dbReference type="GO" id="GO:0003690">
    <property type="term" value="F:double-stranded DNA binding"/>
    <property type="evidence" value="ECO:0007669"/>
    <property type="project" value="TreeGrafter"/>
</dbReference>
<feature type="region of interest" description="Disordered" evidence="9">
    <location>
        <begin position="487"/>
        <end position="513"/>
    </location>
</feature>
<keyword evidence="5 8" id="KW-0804">Transcription</keyword>
<evidence type="ECO:0000259" key="10">
    <source>
        <dbReference type="Pfam" id="PF18307"/>
    </source>
</evidence>
<keyword evidence="4 8" id="KW-0805">Transcription regulation</keyword>
<protein>
    <recommendedName>
        <fullName evidence="8">General transcription factor IIH subunit 4</fullName>
    </recommendedName>
</protein>
<evidence type="ECO:0000256" key="4">
    <source>
        <dbReference type="ARBA" id="ARBA00023015"/>
    </source>
</evidence>
<dbReference type="Pfam" id="PF18307">
    <property type="entry name" value="Tfb2_C"/>
    <property type="match status" value="1"/>
</dbReference>
<feature type="compositionally biased region" description="Basic and acidic residues" evidence="9">
    <location>
        <begin position="205"/>
        <end position="221"/>
    </location>
</feature>
<dbReference type="Proteomes" id="UP000030708">
    <property type="component" value="Unassembled WGS sequence"/>
</dbReference>
<gene>
    <name evidence="11" type="ORF">PFTANZ_04089</name>
</gene>
<evidence type="ECO:0000256" key="1">
    <source>
        <dbReference type="ARBA" id="ARBA00004123"/>
    </source>
</evidence>
<evidence type="ECO:0000256" key="6">
    <source>
        <dbReference type="ARBA" id="ARBA00023204"/>
    </source>
</evidence>
<feature type="compositionally biased region" description="Basic and acidic residues" evidence="9">
    <location>
        <begin position="272"/>
        <end position="286"/>
    </location>
</feature>
<evidence type="ECO:0000313" key="12">
    <source>
        <dbReference type="Proteomes" id="UP000030708"/>
    </source>
</evidence>
<keyword evidence="7 8" id="KW-0539">Nucleus</keyword>
<comment type="subcellular location">
    <subcellularLocation>
        <location evidence="1 8">Nucleus</location>
    </subcellularLocation>
</comment>
<evidence type="ECO:0000256" key="3">
    <source>
        <dbReference type="ARBA" id="ARBA00022763"/>
    </source>
</evidence>
<name>A0A024W3C7_PLAFA</name>
<keyword evidence="6 8" id="KW-0234">DNA repair</keyword>
<evidence type="ECO:0000256" key="7">
    <source>
        <dbReference type="ARBA" id="ARBA00023242"/>
    </source>
</evidence>
<dbReference type="PANTHER" id="PTHR13152">
    <property type="entry name" value="TFIIH, POLYPEPTIDE 4"/>
    <property type="match status" value="1"/>
</dbReference>
<dbReference type="GO" id="GO:0001671">
    <property type="term" value="F:ATPase activator activity"/>
    <property type="evidence" value="ECO:0007669"/>
    <property type="project" value="InterPro"/>
</dbReference>
<dbReference type="Pfam" id="PF03849">
    <property type="entry name" value="Tfb2"/>
    <property type="match status" value="2"/>
</dbReference>
<dbReference type="OrthoDB" id="364513at2759"/>
<comment type="similarity">
    <text evidence="2 8">Belongs to the TFB2 family.</text>
</comment>
<keyword evidence="3 8" id="KW-0227">DNA damage</keyword>
<dbReference type="InterPro" id="IPR004598">
    <property type="entry name" value="TFIIH_p52/Tfb2"/>
</dbReference>
<dbReference type="EMBL" id="KI926486">
    <property type="protein sequence ID" value="ETW35202.1"/>
    <property type="molecule type" value="Genomic_DNA"/>
</dbReference>
<evidence type="ECO:0000256" key="9">
    <source>
        <dbReference type="SAM" id="MobiDB-lite"/>
    </source>
</evidence>
<dbReference type="InterPro" id="IPR040662">
    <property type="entry name" value="Tfb2_C"/>
</dbReference>
<feature type="compositionally biased region" description="Basic residues" evidence="9">
    <location>
        <begin position="225"/>
        <end position="234"/>
    </location>
</feature>